<comment type="caution">
    <text evidence="1">The sequence shown here is derived from an EMBL/GenBank/DDBJ whole genome shotgun (WGS) entry which is preliminary data.</text>
</comment>
<keyword evidence="2" id="KW-1185">Reference proteome</keyword>
<evidence type="ECO:0000313" key="1">
    <source>
        <dbReference type="EMBL" id="CAG8534372.1"/>
    </source>
</evidence>
<organism evidence="1 2">
    <name type="scientific">Cetraspora pellucida</name>
    <dbReference type="NCBI Taxonomy" id="1433469"/>
    <lineage>
        <taxon>Eukaryota</taxon>
        <taxon>Fungi</taxon>
        <taxon>Fungi incertae sedis</taxon>
        <taxon>Mucoromycota</taxon>
        <taxon>Glomeromycotina</taxon>
        <taxon>Glomeromycetes</taxon>
        <taxon>Diversisporales</taxon>
        <taxon>Gigasporaceae</taxon>
        <taxon>Cetraspora</taxon>
    </lineage>
</organism>
<protein>
    <submittedName>
        <fullName evidence="1">5837_t:CDS:1</fullName>
    </submittedName>
</protein>
<dbReference type="EMBL" id="CAJVPW010004060">
    <property type="protein sequence ID" value="CAG8534372.1"/>
    <property type="molecule type" value="Genomic_DNA"/>
</dbReference>
<dbReference type="Proteomes" id="UP000789366">
    <property type="component" value="Unassembled WGS sequence"/>
</dbReference>
<name>A0ACA9LMX6_9GLOM</name>
<evidence type="ECO:0000313" key="2">
    <source>
        <dbReference type="Proteomes" id="UP000789366"/>
    </source>
</evidence>
<gene>
    <name evidence="1" type="ORF">SPELUC_LOCUS4512</name>
</gene>
<sequence>MATGSNVIGNDGDEQRLENPSYEYLRRLEEYLDELEITRFDSSQFKFDNLQGTNYAIKRLKNNIYLDDETFKRIRREIKYHSKVDHPNVIRFYGFSKGKALIADFGISRQLNGSTTSSSAVIVLKKENRQNKKSDIYSLGVIFWELTSGIPPFNNLNNSVTVIVELINSTREKMVESTPLDYANLYNRCWSSFPDQRPTLNEILIELEKLSTETSIEFIINDISTKIDMYVQILDLSF</sequence>
<reference evidence="1" key="1">
    <citation type="submission" date="2021-06" db="EMBL/GenBank/DDBJ databases">
        <authorList>
            <person name="Kallberg Y."/>
            <person name="Tangrot J."/>
            <person name="Rosling A."/>
        </authorList>
    </citation>
    <scope>NUCLEOTIDE SEQUENCE</scope>
    <source>
        <strain evidence="1">28 12/20/2015</strain>
    </source>
</reference>
<proteinExistence type="predicted"/>
<accession>A0ACA9LMX6</accession>